<reference evidence="2" key="1">
    <citation type="submission" date="2016-11" db="UniProtKB">
        <authorList>
            <consortium name="WormBaseParasite"/>
        </authorList>
    </citation>
    <scope>IDENTIFICATION</scope>
</reference>
<keyword evidence="1" id="KW-1185">Reference proteome</keyword>
<protein>
    <submittedName>
        <fullName evidence="2">SKA2 domain-containing protein</fullName>
    </submittedName>
</protein>
<evidence type="ECO:0000313" key="1">
    <source>
        <dbReference type="Proteomes" id="UP000095280"/>
    </source>
</evidence>
<sequence length="325" mass="35109">MPGWIGPRRAPDLCVSGCPSCASKRFGTYEAPGIDWSSATSIQEPLEQLQSRLKLAKLANVLESAQTEIQYVDEFLLNFQKPANSPSRRPEARLRSARLDSSCRSVRRRKPRPVRRLGSLLQIPMTQLMRVQFYRVRLQSAGFEGAVHLRGCVMTSIIRRQVLYWLMSCGFESRLVGLGLSSCRGSRVGDIVFAGQAGPGLRAPGGPTTCPWSLLVGLVLRRQRPSTIWQLRLADAGVEAVAHDESEGEGGVLERAAGQMSLGWQPAIAGCGLMSCLLLSDCMATMAAQGQPAPSNQAKASETEPSSVAAAGSLARAAIFARAER</sequence>
<dbReference type="Proteomes" id="UP000095280">
    <property type="component" value="Unplaced"/>
</dbReference>
<proteinExistence type="predicted"/>
<accession>A0A1I8JP50</accession>
<dbReference type="AlphaFoldDB" id="A0A1I8JP50"/>
<evidence type="ECO:0000313" key="2">
    <source>
        <dbReference type="WBParaSite" id="snap_masked-unitig_28245-processed-gene-0.0-mRNA-1"/>
    </source>
</evidence>
<name>A0A1I8JP50_9PLAT</name>
<dbReference type="WBParaSite" id="snap_masked-unitig_28245-processed-gene-0.0-mRNA-1">
    <property type="protein sequence ID" value="snap_masked-unitig_28245-processed-gene-0.0-mRNA-1"/>
    <property type="gene ID" value="snap_masked-unitig_28245-processed-gene-0.0"/>
</dbReference>
<organism evidence="1 2">
    <name type="scientific">Macrostomum lignano</name>
    <dbReference type="NCBI Taxonomy" id="282301"/>
    <lineage>
        <taxon>Eukaryota</taxon>
        <taxon>Metazoa</taxon>
        <taxon>Spiralia</taxon>
        <taxon>Lophotrochozoa</taxon>
        <taxon>Platyhelminthes</taxon>
        <taxon>Rhabditophora</taxon>
        <taxon>Macrostomorpha</taxon>
        <taxon>Macrostomida</taxon>
        <taxon>Macrostomidae</taxon>
        <taxon>Macrostomum</taxon>
    </lineage>
</organism>